<gene>
    <name evidence="2" type="ORF">GCM10009681_08610</name>
</gene>
<reference evidence="2 3" key="1">
    <citation type="journal article" date="2019" name="Int. J. Syst. Evol. Microbiol.">
        <title>The Global Catalogue of Microorganisms (GCM) 10K type strain sequencing project: providing services to taxonomists for standard genome sequencing and annotation.</title>
        <authorList>
            <consortium name="The Broad Institute Genomics Platform"/>
            <consortium name="The Broad Institute Genome Sequencing Center for Infectious Disease"/>
            <person name="Wu L."/>
            <person name="Ma J."/>
        </authorList>
    </citation>
    <scope>NUCLEOTIDE SEQUENCE [LARGE SCALE GENOMIC DNA]</scope>
    <source>
        <strain evidence="2 3">JCM 13249</strain>
    </source>
</reference>
<dbReference type="Pfam" id="PF00561">
    <property type="entry name" value="Abhydrolase_1"/>
    <property type="match status" value="1"/>
</dbReference>
<keyword evidence="2" id="KW-0378">Hydrolase</keyword>
<sequence>MTLRRAYIDTPLGQLHFAEAGSGTPVVMLHQTPRSHDEFREVQTELAGRVRTIAMDMRGFGLSAPLPKPQTIEGMAAGVLALLDALTIPSAVLLGHHTGSAVALEVAAAAPDRVRALILSATPWIDRQRRSGGHGTRVDEAEQHADGGHLTELWRQRQPYYPANRPDLLDRFVRDALAPGLDPAEGHRACGRYAMDERIGLVRCPVLVLTPSDDPFASPAGPKVVAGLTNAERVVTATLDAAMIPAMEQCADQVAAYALEFLERL</sequence>
<dbReference type="Proteomes" id="UP001500655">
    <property type="component" value="Unassembled WGS sequence"/>
</dbReference>
<dbReference type="InterPro" id="IPR050471">
    <property type="entry name" value="AB_hydrolase"/>
</dbReference>
<evidence type="ECO:0000313" key="2">
    <source>
        <dbReference type="EMBL" id="GAA1740017.1"/>
    </source>
</evidence>
<protein>
    <submittedName>
        <fullName evidence="2">Alpha/beta fold hydrolase</fullName>
    </submittedName>
</protein>
<comment type="caution">
    <text evidence="2">The sequence shown here is derived from an EMBL/GenBank/DDBJ whole genome shotgun (WGS) entry which is preliminary data.</text>
</comment>
<dbReference type="Gene3D" id="3.40.50.1820">
    <property type="entry name" value="alpha/beta hydrolase"/>
    <property type="match status" value="1"/>
</dbReference>
<dbReference type="PANTHER" id="PTHR43433">
    <property type="entry name" value="HYDROLASE, ALPHA/BETA FOLD FAMILY PROTEIN"/>
    <property type="match status" value="1"/>
</dbReference>
<dbReference type="RefSeq" id="WP_344077042.1">
    <property type="nucleotide sequence ID" value="NZ_BAAALS010000003.1"/>
</dbReference>
<name>A0ABN2JVA9_9ACTN</name>
<dbReference type="InterPro" id="IPR000073">
    <property type="entry name" value="AB_hydrolase_1"/>
</dbReference>
<dbReference type="PRINTS" id="PR00111">
    <property type="entry name" value="ABHYDROLASE"/>
</dbReference>
<dbReference type="PANTHER" id="PTHR43433:SF5">
    <property type="entry name" value="AB HYDROLASE-1 DOMAIN-CONTAINING PROTEIN"/>
    <property type="match status" value="1"/>
</dbReference>
<dbReference type="GO" id="GO:0016787">
    <property type="term" value="F:hydrolase activity"/>
    <property type="evidence" value="ECO:0007669"/>
    <property type="project" value="UniProtKB-KW"/>
</dbReference>
<organism evidence="2 3">
    <name type="scientific">Luedemannella helvata</name>
    <dbReference type="NCBI Taxonomy" id="349315"/>
    <lineage>
        <taxon>Bacteria</taxon>
        <taxon>Bacillati</taxon>
        <taxon>Actinomycetota</taxon>
        <taxon>Actinomycetes</taxon>
        <taxon>Micromonosporales</taxon>
        <taxon>Micromonosporaceae</taxon>
        <taxon>Luedemannella</taxon>
    </lineage>
</organism>
<dbReference type="EMBL" id="BAAALS010000003">
    <property type="protein sequence ID" value="GAA1740017.1"/>
    <property type="molecule type" value="Genomic_DNA"/>
</dbReference>
<evidence type="ECO:0000259" key="1">
    <source>
        <dbReference type="Pfam" id="PF00561"/>
    </source>
</evidence>
<dbReference type="SUPFAM" id="SSF53474">
    <property type="entry name" value="alpha/beta-Hydrolases"/>
    <property type="match status" value="1"/>
</dbReference>
<feature type="domain" description="AB hydrolase-1" evidence="1">
    <location>
        <begin position="25"/>
        <end position="128"/>
    </location>
</feature>
<proteinExistence type="predicted"/>
<evidence type="ECO:0000313" key="3">
    <source>
        <dbReference type="Proteomes" id="UP001500655"/>
    </source>
</evidence>
<accession>A0ABN2JVA9</accession>
<keyword evidence="3" id="KW-1185">Reference proteome</keyword>
<dbReference type="InterPro" id="IPR029058">
    <property type="entry name" value="AB_hydrolase_fold"/>
</dbReference>